<dbReference type="AlphaFoldDB" id="A0A563W3K1"/>
<evidence type="ECO:0000313" key="1">
    <source>
        <dbReference type="EMBL" id="VEP18217.1"/>
    </source>
</evidence>
<reference evidence="1 2" key="1">
    <citation type="submission" date="2019-01" db="EMBL/GenBank/DDBJ databases">
        <authorList>
            <person name="Brito A."/>
        </authorList>
    </citation>
    <scope>NUCLEOTIDE SEQUENCE [LARGE SCALE GENOMIC DNA]</scope>
    <source>
        <strain evidence="1">1</strain>
    </source>
</reference>
<keyword evidence="2" id="KW-1185">Reference proteome</keyword>
<accession>A0A563W3K1</accession>
<dbReference type="EMBL" id="CAACVJ010000670">
    <property type="protein sequence ID" value="VEP18217.1"/>
    <property type="molecule type" value="Genomic_DNA"/>
</dbReference>
<dbReference type="InterPro" id="IPR011518">
    <property type="entry name" value="Transposase_36"/>
</dbReference>
<organism evidence="1 2">
    <name type="scientific">Hyella patelloides LEGE 07179</name>
    <dbReference type="NCBI Taxonomy" id="945734"/>
    <lineage>
        <taxon>Bacteria</taxon>
        <taxon>Bacillati</taxon>
        <taxon>Cyanobacteriota</taxon>
        <taxon>Cyanophyceae</taxon>
        <taxon>Pleurocapsales</taxon>
        <taxon>Hyellaceae</taxon>
        <taxon>Hyella</taxon>
    </lineage>
</organism>
<sequence length="171" mass="19628">MLELTDSLKSLLIETANNLKGYQRRRFMAQTVKELGKGGQRRAERELGWNRDLIRKGTREVESGIICLDAFQARGRKRVETLLPNLLEDLTSIVDSQSQTDPSFESNRLYTRLSVPEVVLQLIEQKGYSILELPCNETIRCRLNDLGYYPKKVAKTKPKKKSLKRIQSSSN</sequence>
<dbReference type="Pfam" id="PF07592">
    <property type="entry name" value="DDE_Tnp_ISAZ013"/>
    <property type="match status" value="1"/>
</dbReference>
<proteinExistence type="predicted"/>
<protein>
    <submittedName>
        <fullName evidence="1">Transposase</fullName>
    </submittedName>
</protein>
<gene>
    <name evidence="1" type="ORF">H1P_7010002</name>
</gene>
<dbReference type="Proteomes" id="UP000320055">
    <property type="component" value="Unassembled WGS sequence"/>
</dbReference>
<name>A0A563W3K1_9CYAN</name>
<evidence type="ECO:0000313" key="2">
    <source>
        <dbReference type="Proteomes" id="UP000320055"/>
    </source>
</evidence>